<dbReference type="GO" id="GO:0006680">
    <property type="term" value="P:glucosylceramide catabolic process"/>
    <property type="evidence" value="ECO:0007669"/>
    <property type="project" value="TreeGrafter"/>
</dbReference>
<dbReference type="InterPro" id="IPR017853">
    <property type="entry name" value="GH"/>
</dbReference>
<dbReference type="InterPro" id="IPR033453">
    <property type="entry name" value="Glyco_hydro_30_TIM-barrel"/>
</dbReference>
<evidence type="ECO:0000259" key="7">
    <source>
        <dbReference type="Pfam" id="PF17189"/>
    </source>
</evidence>
<feature type="signal peptide" evidence="5">
    <location>
        <begin position="1"/>
        <end position="22"/>
    </location>
</feature>
<feature type="chain" id="PRO_5043806626" evidence="5">
    <location>
        <begin position="23"/>
        <end position="475"/>
    </location>
</feature>
<dbReference type="Pfam" id="PF02055">
    <property type="entry name" value="Glyco_hydro_30"/>
    <property type="match status" value="1"/>
</dbReference>
<reference evidence="8" key="1">
    <citation type="submission" date="2023-08" db="EMBL/GenBank/DDBJ databases">
        <authorList>
            <person name="Messyasz A."/>
            <person name="Mannisto M.K."/>
            <person name="Kerkhof L.J."/>
            <person name="Haggblom M."/>
        </authorList>
    </citation>
    <scope>NUCLEOTIDE SEQUENCE</scope>
    <source>
        <strain evidence="8">X5P6</strain>
    </source>
</reference>
<dbReference type="RefSeq" id="WP_353065549.1">
    <property type="nucleotide sequence ID" value="NZ_CP132942.1"/>
</dbReference>
<feature type="domain" description="Glycosyl hydrolase family 30 beta sandwich" evidence="7">
    <location>
        <begin position="404"/>
        <end position="465"/>
    </location>
</feature>
<evidence type="ECO:0000256" key="5">
    <source>
        <dbReference type="SAM" id="SignalP"/>
    </source>
</evidence>
<organism evidence="8">
    <name type="scientific">Tunturiibacter psychrotolerans</name>
    <dbReference type="NCBI Taxonomy" id="3069686"/>
    <lineage>
        <taxon>Bacteria</taxon>
        <taxon>Pseudomonadati</taxon>
        <taxon>Acidobacteriota</taxon>
        <taxon>Terriglobia</taxon>
        <taxon>Terriglobales</taxon>
        <taxon>Acidobacteriaceae</taxon>
        <taxon>Tunturiibacter</taxon>
    </lineage>
</organism>
<dbReference type="Gene3D" id="2.60.40.1180">
    <property type="entry name" value="Golgi alpha-mannosidase II"/>
    <property type="match status" value="1"/>
</dbReference>
<accession>A0AAU7ZTX5</accession>
<dbReference type="EMBL" id="CP132942">
    <property type="protein sequence ID" value="XCB34421.1"/>
    <property type="molecule type" value="Genomic_DNA"/>
</dbReference>
<keyword evidence="4" id="KW-0326">Glycosidase</keyword>
<dbReference type="GO" id="GO:0004348">
    <property type="term" value="F:glucosylceramidase activity"/>
    <property type="evidence" value="ECO:0007669"/>
    <property type="project" value="InterPro"/>
</dbReference>
<dbReference type="PANTHER" id="PTHR11069">
    <property type="entry name" value="GLUCOSYLCERAMIDASE"/>
    <property type="match status" value="1"/>
</dbReference>
<evidence type="ECO:0000256" key="2">
    <source>
        <dbReference type="ARBA" id="ARBA00022729"/>
    </source>
</evidence>
<dbReference type="InterPro" id="IPR033452">
    <property type="entry name" value="GH30_C"/>
</dbReference>
<dbReference type="Pfam" id="PF17189">
    <property type="entry name" value="Glyco_hydro_30C"/>
    <property type="match status" value="1"/>
</dbReference>
<keyword evidence="3 4" id="KW-0378">Hydrolase</keyword>
<dbReference type="SUPFAM" id="SSF51011">
    <property type="entry name" value="Glycosyl hydrolase domain"/>
    <property type="match status" value="1"/>
</dbReference>
<sequence>MLSPLRLRTAALLFVICPPFFAQTVQSFRTTADLSDALKQQPSVTFSRRAPVAPLVIEVDDTQRFQTMEGFGISMVEGSTWLLHDRIPPAMSQQIMTRLFDPRQGIGLSFVRLPIGSTDLSRDHYSYDDIPAGQQDPSLAHFSTAHDDASVFPIMREALQLNPAITVMATPWSAPAWMKTSGSMTGGSLREDAMSIFAQYLVRSLESFKKNGIPVKYLSVQNEPLHETEDFPGSLMLADQQTLLIGSYLGPDLRRAGLNTEVLAYDHNWDHPEYPIEILSDPAASQFVAGSALHCYGGDPGAQSVIHQKFPDKGIWMTECSGGTWQKENPLAVTTHLLIDSTRNWAKAVALWGVILDNDHNPHAGGCGTCRGLVTVNLKEQPTTVTYTGDFYALAQASKFAHPGAVRINSSSLGRQSLESVAFQNTDGSIVLLVFNNRPDTTEFDITWSGNSFRTSLPAQSLATYIWPRRREPKT</sequence>
<dbReference type="GO" id="GO:0016020">
    <property type="term" value="C:membrane"/>
    <property type="evidence" value="ECO:0007669"/>
    <property type="project" value="GOC"/>
</dbReference>
<evidence type="ECO:0000256" key="3">
    <source>
        <dbReference type="ARBA" id="ARBA00022801"/>
    </source>
</evidence>
<dbReference type="Gene3D" id="3.20.20.80">
    <property type="entry name" value="Glycosidases"/>
    <property type="match status" value="1"/>
</dbReference>
<proteinExistence type="inferred from homology"/>
<dbReference type="InterPro" id="IPR013780">
    <property type="entry name" value="Glyco_hydro_b"/>
</dbReference>
<evidence type="ECO:0000313" key="8">
    <source>
        <dbReference type="EMBL" id="XCB34421.1"/>
    </source>
</evidence>
<evidence type="ECO:0000256" key="4">
    <source>
        <dbReference type="RuleBase" id="RU361188"/>
    </source>
</evidence>
<evidence type="ECO:0000256" key="1">
    <source>
        <dbReference type="ARBA" id="ARBA00005382"/>
    </source>
</evidence>
<dbReference type="AlphaFoldDB" id="A0AAU7ZTX5"/>
<feature type="domain" description="Glycosyl hydrolase family 30 TIM-barrel" evidence="6">
    <location>
        <begin position="69"/>
        <end position="400"/>
    </location>
</feature>
<reference evidence="8" key="2">
    <citation type="journal article" date="2024" name="Environ. Microbiol.">
        <title>Genome analysis and description of Tunturibacter gen. nov. expands the diversity of Terriglobia in tundra soils.</title>
        <authorList>
            <person name="Messyasz A."/>
            <person name="Mannisto M.K."/>
            <person name="Kerkhof L.J."/>
            <person name="Haggblom M.M."/>
        </authorList>
    </citation>
    <scope>NUCLEOTIDE SEQUENCE</scope>
    <source>
        <strain evidence="8">X5P6</strain>
    </source>
</reference>
<protein>
    <submittedName>
        <fullName evidence="8">Glycoside hydrolase family 30 beta sandwich domain-containing protein</fullName>
    </submittedName>
</protein>
<comment type="similarity">
    <text evidence="1 4">Belongs to the glycosyl hydrolase 30 family.</text>
</comment>
<evidence type="ECO:0000259" key="6">
    <source>
        <dbReference type="Pfam" id="PF02055"/>
    </source>
</evidence>
<name>A0AAU7ZTX5_9BACT</name>
<dbReference type="KEGG" id="tpsc:RBB77_05900"/>
<dbReference type="SUPFAM" id="SSF51445">
    <property type="entry name" value="(Trans)glycosidases"/>
    <property type="match status" value="1"/>
</dbReference>
<dbReference type="PANTHER" id="PTHR11069:SF23">
    <property type="entry name" value="LYSOSOMAL ACID GLUCOSYLCERAMIDASE"/>
    <property type="match status" value="1"/>
</dbReference>
<gene>
    <name evidence="8" type="ORF">RBB77_05900</name>
</gene>
<dbReference type="InterPro" id="IPR001139">
    <property type="entry name" value="Glyco_hydro_30"/>
</dbReference>
<keyword evidence="2 5" id="KW-0732">Signal</keyword>